<dbReference type="FunFam" id="3.40.50.720:FF:000173">
    <property type="entry name" value="3-oxoacyl-[acyl-carrier protein] reductase"/>
    <property type="match status" value="1"/>
</dbReference>
<protein>
    <submittedName>
        <fullName evidence="4">3-oxoacyl-[acyl-carrier protein] reductase</fullName>
        <ecNumber evidence="4">1.1.1.100</ecNumber>
    </submittedName>
    <submittedName>
        <fullName evidence="5">SDR family oxidoreductase</fullName>
    </submittedName>
</protein>
<dbReference type="AlphaFoldDB" id="A0A6P1TB27"/>
<dbReference type="SUPFAM" id="SSF51735">
    <property type="entry name" value="NAD(P)-binding Rossmann-fold domains"/>
    <property type="match status" value="1"/>
</dbReference>
<dbReference type="InterPro" id="IPR036291">
    <property type="entry name" value="NAD(P)-bd_dom_sf"/>
</dbReference>
<evidence type="ECO:0000256" key="1">
    <source>
        <dbReference type="ARBA" id="ARBA00006484"/>
    </source>
</evidence>
<dbReference type="InterPro" id="IPR002347">
    <property type="entry name" value="SDR_fam"/>
</dbReference>
<accession>A0A6P1TB27</accession>
<evidence type="ECO:0000256" key="2">
    <source>
        <dbReference type="ARBA" id="ARBA00023002"/>
    </source>
</evidence>
<dbReference type="RefSeq" id="WP_161858307.1">
    <property type="nucleotide sequence ID" value="NZ_CP047491.1"/>
</dbReference>
<dbReference type="NCBIfam" id="NF006072">
    <property type="entry name" value="PRK08217.1"/>
    <property type="match status" value="1"/>
</dbReference>
<keyword evidence="6" id="KW-1185">Reference proteome</keyword>
<dbReference type="EMBL" id="JACHHR010000001">
    <property type="protein sequence ID" value="MBB5210549.1"/>
    <property type="molecule type" value="Genomic_DNA"/>
</dbReference>
<reference evidence="5 6" key="1">
    <citation type="submission" date="2020-01" db="EMBL/GenBank/DDBJ databases">
        <title>The possibility of degradation of plastic by Microbulbifer hydrolyticus IRE-31.</title>
        <authorList>
            <person name="Liu L."/>
        </authorList>
    </citation>
    <scope>NUCLEOTIDE SEQUENCE [LARGE SCALE GENOMIC DNA]</scope>
    <source>
        <strain evidence="5 6">IRE-31</strain>
    </source>
</reference>
<dbReference type="InterPro" id="IPR057326">
    <property type="entry name" value="KR_dom"/>
</dbReference>
<sequence length="248" mass="26419">MEIKDAVVAITGAGRGLGRAMATHLAARGARLALIDIDAQALAETAELCGESRVYATDITDEVAVDATFARIRGEFSRVDVLVNNAGLLRDGLLLKVEHGEVVGRMSLQQWQSVIDVNLTGVFLCGRAAASHMLQGRGGVIVNLSSVARAGNAGQSNYAASKAGVAAMTTTWAKELARYNIRVAAIAPGFVETEMVAQMRPEVLERMLAKVPLKRIGQPDEIASALRFIIENDYVSGRTIEVDGGLRM</sequence>
<dbReference type="OrthoDB" id="9794138at2"/>
<dbReference type="Proteomes" id="UP000464675">
    <property type="component" value="Chromosome"/>
</dbReference>
<keyword evidence="2 4" id="KW-0560">Oxidoreductase</keyword>
<dbReference type="PRINTS" id="PR00080">
    <property type="entry name" value="SDRFAMILY"/>
</dbReference>
<dbReference type="InterPro" id="IPR020904">
    <property type="entry name" value="Sc_DH/Rdtase_CS"/>
</dbReference>
<dbReference type="PRINTS" id="PR00081">
    <property type="entry name" value="GDHRDH"/>
</dbReference>
<dbReference type="GO" id="GO:0004316">
    <property type="term" value="F:3-oxoacyl-[acyl-carrier-protein] reductase (NADPH) activity"/>
    <property type="evidence" value="ECO:0007669"/>
    <property type="project" value="UniProtKB-EC"/>
</dbReference>
<feature type="domain" description="Ketoreductase" evidence="3">
    <location>
        <begin position="6"/>
        <end position="189"/>
    </location>
</feature>
<evidence type="ECO:0000313" key="5">
    <source>
        <dbReference type="EMBL" id="QHQ38981.1"/>
    </source>
</evidence>
<evidence type="ECO:0000313" key="7">
    <source>
        <dbReference type="Proteomes" id="UP000563601"/>
    </source>
</evidence>
<dbReference type="EC" id="1.1.1.100" evidence="4"/>
<reference evidence="4 7" key="2">
    <citation type="submission" date="2020-08" db="EMBL/GenBank/DDBJ databases">
        <title>Genomic Encyclopedia of Type Strains, Phase IV (KMG-IV): sequencing the most valuable type-strain genomes for metagenomic binning, comparative biology and taxonomic classification.</title>
        <authorList>
            <person name="Goeker M."/>
        </authorList>
    </citation>
    <scope>NUCLEOTIDE SEQUENCE [LARGE SCALE GENOMIC DNA]</scope>
    <source>
        <strain evidence="4 7">DSM 11525</strain>
    </source>
</reference>
<dbReference type="GO" id="GO:0030497">
    <property type="term" value="P:fatty acid elongation"/>
    <property type="evidence" value="ECO:0007669"/>
    <property type="project" value="TreeGrafter"/>
</dbReference>
<evidence type="ECO:0000313" key="4">
    <source>
        <dbReference type="EMBL" id="MBB5210549.1"/>
    </source>
</evidence>
<name>A0A6P1TB27_9GAMM</name>
<comment type="similarity">
    <text evidence="1">Belongs to the short-chain dehydrogenases/reductases (SDR) family.</text>
</comment>
<evidence type="ECO:0000313" key="6">
    <source>
        <dbReference type="Proteomes" id="UP000464675"/>
    </source>
</evidence>
<dbReference type="SMART" id="SM00822">
    <property type="entry name" value="PKS_KR"/>
    <property type="match status" value="1"/>
</dbReference>
<evidence type="ECO:0000259" key="3">
    <source>
        <dbReference type="SMART" id="SM00822"/>
    </source>
</evidence>
<dbReference type="PANTHER" id="PTHR42760">
    <property type="entry name" value="SHORT-CHAIN DEHYDROGENASES/REDUCTASES FAMILY MEMBER"/>
    <property type="match status" value="1"/>
</dbReference>
<dbReference type="Proteomes" id="UP000563601">
    <property type="component" value="Unassembled WGS sequence"/>
</dbReference>
<organism evidence="4 7">
    <name type="scientific">Microbulbifer hydrolyticus</name>
    <dbReference type="NCBI Taxonomy" id="48074"/>
    <lineage>
        <taxon>Bacteria</taxon>
        <taxon>Pseudomonadati</taxon>
        <taxon>Pseudomonadota</taxon>
        <taxon>Gammaproteobacteria</taxon>
        <taxon>Cellvibrionales</taxon>
        <taxon>Microbulbiferaceae</taxon>
        <taxon>Microbulbifer</taxon>
    </lineage>
</organism>
<dbReference type="Pfam" id="PF13561">
    <property type="entry name" value="adh_short_C2"/>
    <property type="match status" value="1"/>
</dbReference>
<dbReference type="EMBL" id="CP047491">
    <property type="protein sequence ID" value="QHQ38981.1"/>
    <property type="molecule type" value="Genomic_DNA"/>
</dbReference>
<dbReference type="PROSITE" id="PS00061">
    <property type="entry name" value="ADH_SHORT"/>
    <property type="match status" value="1"/>
</dbReference>
<gene>
    <name evidence="5" type="ORF">GTQ55_08280</name>
    <name evidence="4" type="ORF">HNQ53_000737</name>
</gene>
<dbReference type="Gene3D" id="3.40.50.720">
    <property type="entry name" value="NAD(P)-binding Rossmann-like Domain"/>
    <property type="match status" value="1"/>
</dbReference>
<dbReference type="PANTHER" id="PTHR42760:SF135">
    <property type="entry name" value="BLL7886 PROTEIN"/>
    <property type="match status" value="1"/>
</dbReference>
<proteinExistence type="inferred from homology"/>